<dbReference type="RefSeq" id="WP_209909845.1">
    <property type="nucleotide sequence ID" value="NZ_BAAAMI010000016.1"/>
</dbReference>
<feature type="transmembrane region" description="Helical" evidence="1">
    <location>
        <begin position="199"/>
        <end position="221"/>
    </location>
</feature>
<evidence type="ECO:0000313" key="3">
    <source>
        <dbReference type="Proteomes" id="UP000766570"/>
    </source>
</evidence>
<proteinExistence type="predicted"/>
<protein>
    <submittedName>
        <fullName evidence="2">Uncharacterized protein</fullName>
    </submittedName>
</protein>
<keyword evidence="3" id="KW-1185">Reference proteome</keyword>
<feature type="transmembrane region" description="Helical" evidence="1">
    <location>
        <begin position="144"/>
        <end position="169"/>
    </location>
</feature>
<evidence type="ECO:0000313" key="2">
    <source>
        <dbReference type="EMBL" id="MBP2375754.1"/>
    </source>
</evidence>
<feature type="transmembrane region" description="Helical" evidence="1">
    <location>
        <begin position="261"/>
        <end position="285"/>
    </location>
</feature>
<sequence length="414" mass="43220">MELSTTTVLLLIAATILLVALVWVLVRAVPRTRGKLRIETSLLDPPSRRAAATLLAGWGTAASWSLAAGVAVYLVLRVAMEGWARAVVQAANAPYDVEADTHFQGFMACQLLPESSPGATQEDVERCYQTLGDSPLAPPQANDAWPLLLGLLVPLVAVAVTLGLLALLVARRKNPAESGAAVLSAQLKPRGFLSFGPRWALVIPAVAALLLCGWLVATGLASSKDVYGRFTRLVVVRNTATSDPAVGYALPLTPGTQSVDIHGWFFGVPMIAVALLALVVAVLLLRSLARAPRPVDSGLLGVDDLARTLKAKFVAGVAGAGMLAALAPVAIHTGGAMLTVAGDVRVAGENAEFFYHETMLSGVYSYVAGLLFTGLAILMLVLALAAAIELVAARKLAVAVALDEERQGSGPDFR</sequence>
<comment type="caution">
    <text evidence="2">The sequence shown here is derived from an EMBL/GenBank/DDBJ whole genome shotgun (WGS) entry which is preliminary data.</text>
</comment>
<name>A0ABS4WHR3_9MICC</name>
<keyword evidence="1" id="KW-1133">Transmembrane helix</keyword>
<reference evidence="2 3" key="1">
    <citation type="submission" date="2021-03" db="EMBL/GenBank/DDBJ databases">
        <title>Sequencing the genomes of 1000 actinobacteria strains.</title>
        <authorList>
            <person name="Klenk H.-P."/>
        </authorList>
    </citation>
    <scope>NUCLEOTIDE SEQUENCE [LARGE SCALE GENOMIC DNA]</scope>
    <source>
        <strain evidence="2 3">DSM 15454</strain>
    </source>
</reference>
<dbReference type="EMBL" id="JAGIOE010000001">
    <property type="protein sequence ID" value="MBP2375754.1"/>
    <property type="molecule type" value="Genomic_DNA"/>
</dbReference>
<keyword evidence="1" id="KW-0812">Transmembrane</keyword>
<feature type="transmembrane region" description="Helical" evidence="1">
    <location>
        <begin position="363"/>
        <end position="388"/>
    </location>
</feature>
<evidence type="ECO:0000256" key="1">
    <source>
        <dbReference type="SAM" id="Phobius"/>
    </source>
</evidence>
<dbReference type="Proteomes" id="UP000766570">
    <property type="component" value="Unassembled WGS sequence"/>
</dbReference>
<keyword evidence="1" id="KW-0472">Membrane</keyword>
<feature type="transmembrane region" description="Helical" evidence="1">
    <location>
        <begin position="6"/>
        <end position="29"/>
    </location>
</feature>
<feature type="transmembrane region" description="Helical" evidence="1">
    <location>
        <begin position="50"/>
        <end position="76"/>
    </location>
</feature>
<feature type="transmembrane region" description="Helical" evidence="1">
    <location>
        <begin position="313"/>
        <end position="331"/>
    </location>
</feature>
<accession>A0ABS4WHR3</accession>
<organism evidence="2 3">
    <name type="scientific">Paeniglutamicibacter psychrophenolicus</name>
    <dbReference type="NCBI Taxonomy" id="257454"/>
    <lineage>
        <taxon>Bacteria</taxon>
        <taxon>Bacillati</taxon>
        <taxon>Actinomycetota</taxon>
        <taxon>Actinomycetes</taxon>
        <taxon>Micrococcales</taxon>
        <taxon>Micrococcaceae</taxon>
        <taxon>Paeniglutamicibacter</taxon>
    </lineage>
</organism>
<gene>
    <name evidence="2" type="ORF">JOF46_003666</name>
</gene>